<comment type="caution">
    <text evidence="1">The sequence shown here is derived from an EMBL/GenBank/DDBJ whole genome shotgun (WGS) entry which is preliminary data.</text>
</comment>
<reference evidence="1" key="1">
    <citation type="journal article" date="2014" name="Int. J. Syst. Evol. Microbiol.">
        <title>Complete genome sequence of Corynebacterium casei LMG S-19264T (=DSM 44701T), isolated from a smear-ripened cheese.</title>
        <authorList>
            <consortium name="US DOE Joint Genome Institute (JGI-PGF)"/>
            <person name="Walter F."/>
            <person name="Albersmeier A."/>
            <person name="Kalinowski J."/>
            <person name="Ruckert C."/>
        </authorList>
    </citation>
    <scope>NUCLEOTIDE SEQUENCE</scope>
    <source>
        <strain evidence="1">CGMCC 4.7368</strain>
    </source>
</reference>
<organism evidence="1 2">
    <name type="scientific">Nonomuraea cavernae</name>
    <dbReference type="NCBI Taxonomy" id="2045107"/>
    <lineage>
        <taxon>Bacteria</taxon>
        <taxon>Bacillati</taxon>
        <taxon>Actinomycetota</taxon>
        <taxon>Actinomycetes</taxon>
        <taxon>Streptosporangiales</taxon>
        <taxon>Streptosporangiaceae</taxon>
        <taxon>Nonomuraea</taxon>
    </lineage>
</organism>
<dbReference type="EMBL" id="BMNH01000027">
    <property type="protein sequence ID" value="GGO78919.1"/>
    <property type="molecule type" value="Genomic_DNA"/>
</dbReference>
<proteinExistence type="predicted"/>
<accession>A0A917ZCA7</accession>
<gene>
    <name evidence="1" type="ORF">GCM10012289_62010</name>
</gene>
<sequence>MVEEHAVQQGKVRLSHGGLRRLGEAVEDASEEVGLAFGRDASAHAVCPGLVERRPLGGRAGAVKRCRPGVSGAGQAQIVMKQTRGGASVDQSVMVAVEGNVGYRAAACQVSRCVRQEPPCLAHGAHAELQQVWNWCADAGEFVLQESGVEPEIVGHGYSMAQQRDHRACDVLEGWCVTDVGGADAMDMLRAEVAFRVDQRVPFAGHSPGGICVDDADLDDPVMPRRP</sequence>
<dbReference type="AlphaFoldDB" id="A0A917ZCA7"/>
<dbReference type="Proteomes" id="UP000646523">
    <property type="component" value="Unassembled WGS sequence"/>
</dbReference>
<evidence type="ECO:0000313" key="2">
    <source>
        <dbReference type="Proteomes" id="UP000646523"/>
    </source>
</evidence>
<evidence type="ECO:0000313" key="1">
    <source>
        <dbReference type="EMBL" id="GGO78919.1"/>
    </source>
</evidence>
<name>A0A917ZCA7_9ACTN</name>
<keyword evidence="2" id="KW-1185">Reference proteome</keyword>
<protein>
    <submittedName>
        <fullName evidence="1">Uncharacterized protein</fullName>
    </submittedName>
</protein>
<reference evidence="1" key="2">
    <citation type="submission" date="2020-09" db="EMBL/GenBank/DDBJ databases">
        <authorList>
            <person name="Sun Q."/>
            <person name="Zhou Y."/>
        </authorList>
    </citation>
    <scope>NUCLEOTIDE SEQUENCE</scope>
    <source>
        <strain evidence="1">CGMCC 4.7368</strain>
    </source>
</reference>